<evidence type="ECO:0000313" key="2">
    <source>
        <dbReference type="EMBL" id="CAE0152955.1"/>
    </source>
</evidence>
<feature type="transmembrane region" description="Helical" evidence="1">
    <location>
        <begin position="38"/>
        <end position="55"/>
    </location>
</feature>
<dbReference type="EMBL" id="HBHY01021830">
    <property type="protein sequence ID" value="CAE0152955.1"/>
    <property type="molecule type" value="Transcribed_RNA"/>
</dbReference>
<keyword evidence="1" id="KW-0472">Membrane</keyword>
<proteinExistence type="predicted"/>
<feature type="transmembrane region" description="Helical" evidence="1">
    <location>
        <begin position="75"/>
        <end position="99"/>
    </location>
</feature>
<feature type="transmembrane region" description="Helical" evidence="1">
    <location>
        <begin position="12"/>
        <end position="31"/>
    </location>
</feature>
<keyword evidence="1" id="KW-1133">Transmembrane helix</keyword>
<evidence type="ECO:0000256" key="1">
    <source>
        <dbReference type="SAM" id="Phobius"/>
    </source>
</evidence>
<feature type="transmembrane region" description="Helical" evidence="1">
    <location>
        <begin position="106"/>
        <end position="127"/>
    </location>
</feature>
<organism evidence="2">
    <name type="scientific">Prasinoderma singulare</name>
    <dbReference type="NCBI Taxonomy" id="676789"/>
    <lineage>
        <taxon>Eukaryota</taxon>
        <taxon>Viridiplantae</taxon>
        <taxon>Prasinodermophyta</taxon>
        <taxon>Prasinodermophyceae</taxon>
        <taxon>Prasinodermales</taxon>
        <taxon>Prasinodermaceae</taxon>
        <taxon>Prasinoderma</taxon>
    </lineage>
</organism>
<keyword evidence="1" id="KW-0812">Transmembrane</keyword>
<protein>
    <submittedName>
        <fullName evidence="2">Uncharacterized protein</fullName>
    </submittedName>
</protein>
<sequence length="158" mass="16617">MAKHILVDDLMPPVPVMAMAAAVLAANLYSYSSKDEKYGKYALLGFMLLNAFAFATDPEKVVTDSFPDVKSGSAVMAFTVLLIEVVAMFSAGMALFILLRPGSASVLAFELVWFATVYRHATVYNAGPPMPALLLNGVAAALALFGVVAPPAAKGKDA</sequence>
<feature type="transmembrane region" description="Helical" evidence="1">
    <location>
        <begin position="133"/>
        <end position="153"/>
    </location>
</feature>
<gene>
    <name evidence="2" type="ORF">PSIN1315_LOCUS13963</name>
</gene>
<reference evidence="2" key="1">
    <citation type="submission" date="2021-01" db="EMBL/GenBank/DDBJ databases">
        <authorList>
            <person name="Corre E."/>
            <person name="Pelletier E."/>
            <person name="Niang G."/>
            <person name="Scheremetjew M."/>
            <person name="Finn R."/>
            <person name="Kale V."/>
            <person name="Holt S."/>
            <person name="Cochrane G."/>
            <person name="Meng A."/>
            <person name="Brown T."/>
            <person name="Cohen L."/>
        </authorList>
    </citation>
    <scope>NUCLEOTIDE SEQUENCE</scope>
    <source>
        <strain evidence="2">RCC927</strain>
    </source>
</reference>
<accession>A0A7S3FJQ0</accession>
<dbReference type="AlphaFoldDB" id="A0A7S3FJQ0"/>
<name>A0A7S3FJQ0_9VIRI</name>